<keyword evidence="1 8" id="KW-1003">Cell membrane</keyword>
<evidence type="ECO:0000256" key="6">
    <source>
        <dbReference type="ARBA" id="ARBA00023136"/>
    </source>
</evidence>
<feature type="topological domain" description="Cytoplasmic" evidence="8">
    <location>
        <begin position="1"/>
        <end position="3"/>
    </location>
</feature>
<dbReference type="InterPro" id="IPR023081">
    <property type="entry name" value="Cell_div_FtsB"/>
</dbReference>
<name>W0NZS2_BUCMP</name>
<proteinExistence type="inferred from homology"/>
<dbReference type="HAMAP" id="MF_00599">
    <property type="entry name" value="FtsB"/>
    <property type="match status" value="1"/>
</dbReference>
<dbReference type="GO" id="GO:0043093">
    <property type="term" value="P:FtsZ-dependent cytokinesis"/>
    <property type="evidence" value="ECO:0007669"/>
    <property type="project" value="UniProtKB-UniRule"/>
</dbReference>
<keyword evidence="5" id="KW-0175">Coiled coil</keyword>
<evidence type="ECO:0000256" key="8">
    <source>
        <dbReference type="HAMAP-Rule" id="MF_00599"/>
    </source>
</evidence>
<gene>
    <name evidence="9" type="primary">ygbq</name>
    <name evidence="8" type="synonym">ftsB</name>
    <name evidence="9" type="ORF">BUMPUSDA_CDS00178</name>
</gene>
<evidence type="ECO:0000256" key="7">
    <source>
        <dbReference type="ARBA" id="ARBA00023306"/>
    </source>
</evidence>
<dbReference type="HOGENOM" id="CLU_134863_5_2_6"/>
<accession>W0NZS2</accession>
<keyword evidence="3 8" id="KW-0812">Transmembrane</keyword>
<dbReference type="PANTHER" id="PTHR37485:SF1">
    <property type="entry name" value="CELL DIVISION PROTEIN FTSB"/>
    <property type="match status" value="1"/>
</dbReference>
<sequence length="72" mass="8770">MRMLKTFLFFLLAWLQYSLWLGTNGFLDYIKIHQKVVIEEKNNEKLEIRNNQIILEIKNLNNHNNHIKKNET</sequence>
<organism evidence="9 10">
    <name type="scientific">Buchnera aphidicola str. USDA</name>
    <name type="common">Myzus persicae</name>
    <dbReference type="NCBI Taxonomy" id="1009856"/>
    <lineage>
        <taxon>Bacteria</taxon>
        <taxon>Pseudomonadati</taxon>
        <taxon>Pseudomonadota</taxon>
        <taxon>Gammaproteobacteria</taxon>
        <taxon>Enterobacterales</taxon>
        <taxon>Erwiniaceae</taxon>
        <taxon>Buchnera</taxon>
    </lineage>
</organism>
<dbReference type="Proteomes" id="UP000019087">
    <property type="component" value="Chromosome"/>
</dbReference>
<dbReference type="InterPro" id="IPR007060">
    <property type="entry name" value="FtsL/DivIC"/>
</dbReference>
<feature type="topological domain" description="Extracellular" evidence="8">
    <location>
        <begin position="22"/>
        <end position="72"/>
    </location>
</feature>
<comment type="subcellular location">
    <subcellularLocation>
        <location evidence="8">Cell membrane</location>
        <topology evidence="8">Single-pass type II membrane protein</topology>
    </subcellularLocation>
    <text evidence="8">Localizes to the division septum.</text>
</comment>
<dbReference type="Pfam" id="PF04977">
    <property type="entry name" value="DivIC"/>
    <property type="match status" value="1"/>
</dbReference>
<dbReference type="GO" id="GO:0032153">
    <property type="term" value="C:cell division site"/>
    <property type="evidence" value="ECO:0007669"/>
    <property type="project" value="UniProtKB-UniRule"/>
</dbReference>
<dbReference type="GO" id="GO:0005886">
    <property type="term" value="C:plasma membrane"/>
    <property type="evidence" value="ECO:0007669"/>
    <property type="project" value="UniProtKB-SubCell"/>
</dbReference>
<evidence type="ECO:0000256" key="4">
    <source>
        <dbReference type="ARBA" id="ARBA00022989"/>
    </source>
</evidence>
<evidence type="ECO:0000256" key="2">
    <source>
        <dbReference type="ARBA" id="ARBA00022618"/>
    </source>
</evidence>
<dbReference type="PATRIC" id="fig|1009856.3.peg.411"/>
<evidence type="ECO:0000256" key="1">
    <source>
        <dbReference type="ARBA" id="ARBA00022475"/>
    </source>
</evidence>
<protein>
    <recommendedName>
        <fullName evidence="8">Cell division protein FtsB</fullName>
    </recommendedName>
</protein>
<reference evidence="9 10" key="1">
    <citation type="journal article" date="2013" name="BMC Genomics">
        <title>Comparative analysis of genome sequences from four strains of the Buchnera aphidicola Mp endosymbion of the green peach aphid, Myzus persicae.</title>
        <authorList>
            <person name="Jiang Z."/>
            <person name="Jones D.H."/>
            <person name="Khuri S."/>
            <person name="Tsinoremas N.F."/>
            <person name="Wyss T."/>
            <person name="Jander G."/>
            <person name="Wilson A.C."/>
        </authorList>
    </citation>
    <scope>NUCLEOTIDE SEQUENCE [LARGE SCALE GENOMIC DNA]</scope>
    <source>
        <strain evidence="10">str. USDA (Myzus persicae)</strain>
    </source>
</reference>
<dbReference type="KEGG" id="bapu:BUMPUSDA_CDS00178"/>
<evidence type="ECO:0000256" key="5">
    <source>
        <dbReference type="ARBA" id="ARBA00023054"/>
    </source>
</evidence>
<dbReference type="GO" id="GO:0030428">
    <property type="term" value="C:cell septum"/>
    <property type="evidence" value="ECO:0007669"/>
    <property type="project" value="TreeGrafter"/>
</dbReference>
<dbReference type="EMBL" id="CP002697">
    <property type="protein sequence ID" value="AHG59974.1"/>
    <property type="molecule type" value="Genomic_DNA"/>
</dbReference>
<keyword evidence="4 8" id="KW-1133">Transmembrane helix</keyword>
<keyword evidence="2 8" id="KW-0132">Cell division</keyword>
<comment type="similarity">
    <text evidence="8">Belongs to the FtsB family.</text>
</comment>
<dbReference type="AlphaFoldDB" id="W0NZS2"/>
<dbReference type="PANTHER" id="PTHR37485">
    <property type="entry name" value="CELL DIVISION PROTEIN FTSB"/>
    <property type="match status" value="1"/>
</dbReference>
<comment type="function">
    <text evidence="8">Essential cell division protein. May link together the upstream cell division proteins, which are predominantly cytoplasmic, with the downstream cell division proteins, which are predominantly extracellular.</text>
</comment>
<evidence type="ECO:0000313" key="10">
    <source>
        <dbReference type="Proteomes" id="UP000019087"/>
    </source>
</evidence>
<evidence type="ECO:0000256" key="3">
    <source>
        <dbReference type="ARBA" id="ARBA00022692"/>
    </source>
</evidence>
<keyword evidence="6 8" id="KW-0472">Membrane</keyword>
<evidence type="ECO:0000313" key="9">
    <source>
        <dbReference type="EMBL" id="AHG59974.1"/>
    </source>
</evidence>
<keyword evidence="7 8" id="KW-0131">Cell cycle</keyword>